<comment type="caution">
    <text evidence="9">The sequence shown here is derived from an EMBL/GenBank/DDBJ whole genome shotgun (WGS) entry which is preliminary data.</text>
</comment>
<keyword evidence="5" id="KW-0235">DNA replication</keyword>
<keyword evidence="10" id="KW-1185">Reference proteome</keyword>
<evidence type="ECO:0000256" key="4">
    <source>
        <dbReference type="ARBA" id="ARBA00022695"/>
    </source>
</evidence>
<dbReference type="InterPro" id="IPR015199">
    <property type="entry name" value="DNA_pol_III_delta_C"/>
</dbReference>
<name>A0ABU0CWB0_9BACI</name>
<protein>
    <recommendedName>
        <fullName evidence="2">DNA polymerase III subunit delta'</fullName>
        <ecNumber evidence="1">2.7.7.7</ecNumber>
    </recommendedName>
</protein>
<evidence type="ECO:0000313" key="9">
    <source>
        <dbReference type="EMBL" id="MDQ0340619.1"/>
    </source>
</evidence>
<sequence>METIIDLQPRIRRFIETVLAKNRLAHAYLFIGQKGSGKRQLATKFAQRLLCSERDHPPCGRCSACLRIAHHNHPDVRWIQPEGQSIKIDQVREMQKTFTYRRAETEWRVLIIDRADTLTPQAANSLLKFMEEPQPGTIILLLAEDRELILPTIRSRCQELIFQPPTPEQLKQVLTQQVGEAQATLVSHLTADLEEATSLCQLEWFAELKRVVLQLIEDCVRGRPRAMYHIQDTWLKVAKEKEQTDIGLDLMLFWYRDLLYIKLDMEEKIVYIDQRERLREQGLSLSRVKIATAMEHILEAKRRLKAHVHPQLLLEQLVLRLQEG</sequence>
<dbReference type="SUPFAM" id="SSF52540">
    <property type="entry name" value="P-loop containing nucleoside triphosphate hydrolases"/>
    <property type="match status" value="1"/>
</dbReference>
<dbReference type="Proteomes" id="UP001232445">
    <property type="component" value="Unassembled WGS sequence"/>
</dbReference>
<evidence type="ECO:0000256" key="1">
    <source>
        <dbReference type="ARBA" id="ARBA00012417"/>
    </source>
</evidence>
<dbReference type="Pfam" id="PF13177">
    <property type="entry name" value="DNA_pol3_delta2"/>
    <property type="match status" value="1"/>
</dbReference>
<dbReference type="PANTHER" id="PTHR11669">
    <property type="entry name" value="REPLICATION FACTOR C / DNA POLYMERASE III GAMMA-TAU SUBUNIT"/>
    <property type="match status" value="1"/>
</dbReference>
<evidence type="ECO:0000256" key="2">
    <source>
        <dbReference type="ARBA" id="ARBA00014363"/>
    </source>
</evidence>
<dbReference type="GO" id="GO:0003887">
    <property type="term" value="F:DNA-directed DNA polymerase activity"/>
    <property type="evidence" value="ECO:0007669"/>
    <property type="project" value="UniProtKB-EC"/>
</dbReference>
<keyword evidence="4 9" id="KW-0548">Nucleotidyltransferase</keyword>
<keyword evidence="3 9" id="KW-0808">Transferase</keyword>
<dbReference type="InterPro" id="IPR004622">
    <property type="entry name" value="DNA_pol_HolB"/>
</dbReference>
<comment type="catalytic activity">
    <reaction evidence="7">
        <text>DNA(n) + a 2'-deoxyribonucleoside 5'-triphosphate = DNA(n+1) + diphosphate</text>
        <dbReference type="Rhea" id="RHEA:22508"/>
        <dbReference type="Rhea" id="RHEA-COMP:17339"/>
        <dbReference type="Rhea" id="RHEA-COMP:17340"/>
        <dbReference type="ChEBI" id="CHEBI:33019"/>
        <dbReference type="ChEBI" id="CHEBI:61560"/>
        <dbReference type="ChEBI" id="CHEBI:173112"/>
        <dbReference type="EC" id="2.7.7.7"/>
    </reaction>
</comment>
<dbReference type="NCBIfam" id="TIGR00678">
    <property type="entry name" value="holB"/>
    <property type="match status" value="1"/>
</dbReference>
<reference evidence="9 10" key="1">
    <citation type="submission" date="2023-07" db="EMBL/GenBank/DDBJ databases">
        <title>Genomic Encyclopedia of Type Strains, Phase IV (KMG-IV): sequencing the most valuable type-strain genomes for metagenomic binning, comparative biology and taxonomic classification.</title>
        <authorList>
            <person name="Goeker M."/>
        </authorList>
    </citation>
    <scope>NUCLEOTIDE SEQUENCE [LARGE SCALE GENOMIC DNA]</scope>
    <source>
        <strain evidence="9 10">DSM 17740</strain>
    </source>
</reference>
<dbReference type="PANTHER" id="PTHR11669:SF8">
    <property type="entry name" value="DNA POLYMERASE III SUBUNIT DELTA"/>
    <property type="match status" value="1"/>
</dbReference>
<evidence type="ECO:0000256" key="5">
    <source>
        <dbReference type="ARBA" id="ARBA00022705"/>
    </source>
</evidence>
<evidence type="ECO:0000256" key="3">
    <source>
        <dbReference type="ARBA" id="ARBA00022679"/>
    </source>
</evidence>
<dbReference type="Gene3D" id="3.40.50.300">
    <property type="entry name" value="P-loop containing nucleotide triphosphate hydrolases"/>
    <property type="match status" value="1"/>
</dbReference>
<evidence type="ECO:0000256" key="6">
    <source>
        <dbReference type="ARBA" id="ARBA00022932"/>
    </source>
</evidence>
<dbReference type="RefSeq" id="WP_307342546.1">
    <property type="nucleotide sequence ID" value="NZ_JAUSUQ010000016.1"/>
</dbReference>
<keyword evidence="6" id="KW-0239">DNA-directed DNA polymerase</keyword>
<proteinExistence type="predicted"/>
<dbReference type="EC" id="2.7.7.7" evidence="1"/>
<feature type="domain" description="DNA polymerase III delta subunit C-terminal" evidence="8">
    <location>
        <begin position="241"/>
        <end position="322"/>
    </location>
</feature>
<dbReference type="InterPro" id="IPR027417">
    <property type="entry name" value="P-loop_NTPase"/>
</dbReference>
<evidence type="ECO:0000256" key="7">
    <source>
        <dbReference type="ARBA" id="ARBA00049244"/>
    </source>
</evidence>
<organism evidence="9 10">
    <name type="scientific">Caldalkalibacillus uzonensis</name>
    <dbReference type="NCBI Taxonomy" id="353224"/>
    <lineage>
        <taxon>Bacteria</taxon>
        <taxon>Bacillati</taxon>
        <taxon>Bacillota</taxon>
        <taxon>Bacilli</taxon>
        <taxon>Bacillales</taxon>
        <taxon>Bacillaceae</taxon>
        <taxon>Caldalkalibacillus</taxon>
    </lineage>
</organism>
<accession>A0ABU0CWB0</accession>
<evidence type="ECO:0000259" key="8">
    <source>
        <dbReference type="Pfam" id="PF09115"/>
    </source>
</evidence>
<gene>
    <name evidence="9" type="ORF">J2S00_003443</name>
</gene>
<dbReference type="NCBIfam" id="NF005972">
    <property type="entry name" value="PRK08058.1"/>
    <property type="match status" value="1"/>
</dbReference>
<dbReference type="InterPro" id="IPR050238">
    <property type="entry name" value="DNA_Rep/Repair_Clamp_Loader"/>
</dbReference>
<dbReference type="EMBL" id="JAUSUQ010000016">
    <property type="protein sequence ID" value="MDQ0340619.1"/>
    <property type="molecule type" value="Genomic_DNA"/>
</dbReference>
<evidence type="ECO:0000313" key="10">
    <source>
        <dbReference type="Proteomes" id="UP001232445"/>
    </source>
</evidence>
<dbReference type="Pfam" id="PF09115">
    <property type="entry name" value="DNApol3-delta_C"/>
    <property type="match status" value="1"/>
</dbReference>